<dbReference type="Proteomes" id="UP000276215">
    <property type="component" value="Unassembled WGS sequence"/>
</dbReference>
<gene>
    <name evidence="1" type="ORF">L873DRAFT_160279</name>
</gene>
<reference evidence="1 2" key="1">
    <citation type="journal article" date="2018" name="Nat. Ecol. Evol.">
        <title>Pezizomycetes genomes reveal the molecular basis of ectomycorrhizal truffle lifestyle.</title>
        <authorList>
            <person name="Murat C."/>
            <person name="Payen T."/>
            <person name="Noel B."/>
            <person name="Kuo A."/>
            <person name="Morin E."/>
            <person name="Chen J."/>
            <person name="Kohler A."/>
            <person name="Krizsan K."/>
            <person name="Balestrini R."/>
            <person name="Da Silva C."/>
            <person name="Montanini B."/>
            <person name="Hainaut M."/>
            <person name="Levati E."/>
            <person name="Barry K.W."/>
            <person name="Belfiori B."/>
            <person name="Cichocki N."/>
            <person name="Clum A."/>
            <person name="Dockter R.B."/>
            <person name="Fauchery L."/>
            <person name="Guy J."/>
            <person name="Iotti M."/>
            <person name="Le Tacon F."/>
            <person name="Lindquist E.A."/>
            <person name="Lipzen A."/>
            <person name="Malagnac F."/>
            <person name="Mello A."/>
            <person name="Molinier V."/>
            <person name="Miyauchi S."/>
            <person name="Poulain J."/>
            <person name="Riccioni C."/>
            <person name="Rubini A."/>
            <person name="Sitrit Y."/>
            <person name="Splivallo R."/>
            <person name="Traeger S."/>
            <person name="Wang M."/>
            <person name="Zifcakova L."/>
            <person name="Wipf D."/>
            <person name="Zambonelli A."/>
            <person name="Paolocci F."/>
            <person name="Nowrousian M."/>
            <person name="Ottonello S."/>
            <person name="Baldrian P."/>
            <person name="Spatafora J.W."/>
            <person name="Henrissat B."/>
            <person name="Nagy L.G."/>
            <person name="Aury J.M."/>
            <person name="Wincker P."/>
            <person name="Grigoriev I.V."/>
            <person name="Bonfante P."/>
            <person name="Martin F.M."/>
        </authorList>
    </citation>
    <scope>NUCLEOTIDE SEQUENCE [LARGE SCALE GENOMIC DNA]</scope>
    <source>
        <strain evidence="1 2">120613-1</strain>
    </source>
</reference>
<dbReference type="AlphaFoldDB" id="A0A3N4JYS9"/>
<organism evidence="1 2">
    <name type="scientific">Choiromyces venosus 120613-1</name>
    <dbReference type="NCBI Taxonomy" id="1336337"/>
    <lineage>
        <taxon>Eukaryota</taxon>
        <taxon>Fungi</taxon>
        <taxon>Dikarya</taxon>
        <taxon>Ascomycota</taxon>
        <taxon>Pezizomycotina</taxon>
        <taxon>Pezizomycetes</taxon>
        <taxon>Pezizales</taxon>
        <taxon>Tuberaceae</taxon>
        <taxon>Choiromyces</taxon>
    </lineage>
</organism>
<proteinExistence type="predicted"/>
<sequence>MASFFFHLPNHSFPLLDLWSYYPCFLPYSPPPLAMPQLSIHPSYTLLSTPLAIPLHSKLLGQTYNLWSPY</sequence>
<name>A0A3N4JYS9_9PEZI</name>
<evidence type="ECO:0000313" key="1">
    <source>
        <dbReference type="EMBL" id="RPB03417.1"/>
    </source>
</evidence>
<evidence type="ECO:0000313" key="2">
    <source>
        <dbReference type="Proteomes" id="UP000276215"/>
    </source>
</evidence>
<protein>
    <submittedName>
        <fullName evidence="1">Uncharacterized protein</fullName>
    </submittedName>
</protein>
<keyword evidence="2" id="KW-1185">Reference proteome</keyword>
<accession>A0A3N4JYS9</accession>
<dbReference type="EMBL" id="ML120362">
    <property type="protein sequence ID" value="RPB03417.1"/>
    <property type="molecule type" value="Genomic_DNA"/>
</dbReference>